<name>A0ACC3BQY2_PYRYE</name>
<sequence>MANSAFTVQGGVLRRNGKPFPIRGVNWNPVPRGKTQAGIDFVRAAKKDIPLMAAAGINAVRTYQALSDAGVLDQLYAAGIFLFTTVYTYGPDHPSVVTAKVAAVQDHPAIAAYVLGNEWNLNRLYTDQLGSMAKLSVKEARDKLNEAAELVHAADRTRPVASIWSDSRDDLGDTVKAMRRVDLWGVNAYRGDSFQGLFDEYRAVLPDHVPLFIGEFGVDAYHERSPQQGLLKQADATALLAGELHDRTAASGGDVAGGFLFEWCDEWWKAGPGNEDSHASGGVGSFNEAWFGLVDIDRNCRPAYDKIKRLWGGGR</sequence>
<organism evidence="1 2">
    <name type="scientific">Pyropia yezoensis</name>
    <name type="common">Susabi-nori</name>
    <name type="synonym">Porphyra yezoensis</name>
    <dbReference type="NCBI Taxonomy" id="2788"/>
    <lineage>
        <taxon>Eukaryota</taxon>
        <taxon>Rhodophyta</taxon>
        <taxon>Bangiophyceae</taxon>
        <taxon>Bangiales</taxon>
        <taxon>Bangiaceae</taxon>
        <taxon>Pyropia</taxon>
    </lineage>
</organism>
<dbReference type="EMBL" id="CM020618">
    <property type="protein sequence ID" value="KAK1860064.1"/>
    <property type="molecule type" value="Genomic_DNA"/>
</dbReference>
<evidence type="ECO:0000313" key="2">
    <source>
        <dbReference type="Proteomes" id="UP000798662"/>
    </source>
</evidence>
<reference evidence="1" key="1">
    <citation type="submission" date="2019-11" db="EMBL/GenBank/DDBJ databases">
        <title>Nori genome reveals adaptations in red seaweeds to the harsh intertidal environment.</title>
        <authorList>
            <person name="Wang D."/>
            <person name="Mao Y."/>
        </authorList>
    </citation>
    <scope>NUCLEOTIDE SEQUENCE</scope>
    <source>
        <tissue evidence="1">Gametophyte</tissue>
    </source>
</reference>
<comment type="caution">
    <text evidence="1">The sequence shown here is derived from an EMBL/GenBank/DDBJ whole genome shotgun (WGS) entry which is preliminary data.</text>
</comment>
<dbReference type="Proteomes" id="UP000798662">
    <property type="component" value="Chromosome 1"/>
</dbReference>
<keyword evidence="2" id="KW-1185">Reference proteome</keyword>
<accession>A0ACC3BQY2</accession>
<protein>
    <submittedName>
        <fullName evidence="1">Uncharacterized protein</fullName>
    </submittedName>
</protein>
<gene>
    <name evidence="1" type="ORF">I4F81_002655</name>
</gene>
<proteinExistence type="predicted"/>
<evidence type="ECO:0000313" key="1">
    <source>
        <dbReference type="EMBL" id="KAK1860064.1"/>
    </source>
</evidence>